<reference evidence="3" key="1">
    <citation type="submission" date="2023-01" db="EMBL/GenBank/DDBJ databases">
        <title>The growth and conidiation of Purpureocillium lavendulum are regulated by nitrogen source and histone H3K14 acetylation.</title>
        <authorList>
            <person name="Tang P."/>
            <person name="Han J."/>
            <person name="Zhang C."/>
            <person name="Tang P."/>
            <person name="Qi F."/>
            <person name="Zhang K."/>
            <person name="Liang L."/>
        </authorList>
    </citation>
    <scope>NUCLEOTIDE SEQUENCE</scope>
    <source>
        <strain evidence="3">YMF1.00683</strain>
    </source>
</reference>
<feature type="domain" description="DUF2293" evidence="2">
    <location>
        <begin position="197"/>
        <end position="255"/>
    </location>
</feature>
<comment type="caution">
    <text evidence="3">The sequence shown here is derived from an EMBL/GenBank/DDBJ whole genome shotgun (WGS) entry which is preliminary data.</text>
</comment>
<feature type="region of interest" description="Disordered" evidence="1">
    <location>
        <begin position="1"/>
        <end position="51"/>
    </location>
</feature>
<name>A0AB34FLB2_9HYPO</name>
<dbReference type="Pfam" id="PF10056">
    <property type="entry name" value="DUF2293"/>
    <property type="match status" value="1"/>
</dbReference>
<evidence type="ECO:0000313" key="4">
    <source>
        <dbReference type="Proteomes" id="UP001163105"/>
    </source>
</evidence>
<dbReference type="Proteomes" id="UP001163105">
    <property type="component" value="Unassembled WGS sequence"/>
</dbReference>
<dbReference type="PANTHER" id="PTHR38113:SF1">
    <property type="entry name" value="DUF2293 DOMAIN-CONTAINING PROTEIN"/>
    <property type="match status" value="1"/>
</dbReference>
<evidence type="ECO:0000259" key="2">
    <source>
        <dbReference type="Pfam" id="PF10056"/>
    </source>
</evidence>
<dbReference type="InterPro" id="IPR018744">
    <property type="entry name" value="DUF2293"/>
</dbReference>
<organism evidence="3 4">
    <name type="scientific">Purpureocillium lavendulum</name>
    <dbReference type="NCBI Taxonomy" id="1247861"/>
    <lineage>
        <taxon>Eukaryota</taxon>
        <taxon>Fungi</taxon>
        <taxon>Dikarya</taxon>
        <taxon>Ascomycota</taxon>
        <taxon>Pezizomycotina</taxon>
        <taxon>Sordariomycetes</taxon>
        <taxon>Hypocreomycetidae</taxon>
        <taxon>Hypocreales</taxon>
        <taxon>Ophiocordycipitaceae</taxon>
        <taxon>Purpureocillium</taxon>
    </lineage>
</organism>
<accession>A0AB34FLB2</accession>
<protein>
    <submittedName>
        <fullName evidence="3">Mfs monocarboxylate transporter protein</fullName>
    </submittedName>
</protein>
<feature type="region of interest" description="Disordered" evidence="1">
    <location>
        <begin position="291"/>
        <end position="317"/>
    </location>
</feature>
<gene>
    <name evidence="3" type="ORF">O9K51_07391</name>
</gene>
<dbReference type="PANTHER" id="PTHR38113">
    <property type="match status" value="1"/>
</dbReference>
<dbReference type="AlphaFoldDB" id="A0AB34FLB2"/>
<evidence type="ECO:0000256" key="1">
    <source>
        <dbReference type="SAM" id="MobiDB-lite"/>
    </source>
</evidence>
<evidence type="ECO:0000313" key="3">
    <source>
        <dbReference type="EMBL" id="KAJ6439504.1"/>
    </source>
</evidence>
<keyword evidence="4" id="KW-1185">Reference proteome</keyword>
<dbReference type="EMBL" id="JAQHRD010000006">
    <property type="protein sequence ID" value="KAJ6439504.1"/>
    <property type="molecule type" value="Genomic_DNA"/>
</dbReference>
<proteinExistence type="predicted"/>
<sequence>MGTNKRKPPATVAGGPKERHKRAQRHGNGSLSPQPASGLGAKRPLPKPKDKHHSYLEFVENKDRKKKLDFTNIFTRNPPEGYVFIPVGNPALTNFCKELSREQGVKVYFVSVREPHRGKGKASPEAYQTQNCGASGTQTFANQMSRMGFHFLSSIVDKARECLSLDPIADFVPGPSQAPEPIPESQTEYHAQVDGVLRDLFPRIPNTDRQIIIDHAFTRRERYRGEPPVGLSTSMTLARRVQLAVLAHIRHTHTRRVVQTTCLDFLVKWRGDEETGRDQLEEILREVVVISDSEDDESTDDEHVGTAATAFDSPSAR</sequence>